<evidence type="ECO:0000256" key="4">
    <source>
        <dbReference type="ARBA" id="ARBA00022942"/>
    </source>
</evidence>
<dbReference type="InterPro" id="IPR021133">
    <property type="entry name" value="HEAT_type_2"/>
</dbReference>
<dbReference type="InterPro" id="IPR055443">
    <property type="entry name" value="HEAT_ECM29"/>
</dbReference>
<reference evidence="9" key="1">
    <citation type="submission" date="2022-07" db="EMBL/GenBank/DDBJ databases">
        <authorList>
            <person name="Trinca V."/>
            <person name="Uliana J.V.C."/>
            <person name="Torres T.T."/>
            <person name="Ward R.J."/>
            <person name="Monesi N."/>
        </authorList>
    </citation>
    <scope>NUCLEOTIDE SEQUENCE</scope>
    <source>
        <strain evidence="9">HSMRA1968</strain>
        <tissue evidence="9">Whole embryos</tissue>
    </source>
</reference>
<keyword evidence="2" id="KW-0963">Cytoplasm</keyword>
<dbReference type="Pfam" id="PF13001">
    <property type="entry name" value="ECM29_N"/>
    <property type="match status" value="1"/>
</dbReference>
<dbReference type="OrthoDB" id="16066at2759"/>
<evidence type="ECO:0000256" key="2">
    <source>
        <dbReference type="ARBA" id="ARBA00022490"/>
    </source>
</evidence>
<dbReference type="SUPFAM" id="SSF48371">
    <property type="entry name" value="ARM repeat"/>
    <property type="match status" value="3"/>
</dbReference>
<comment type="subcellular location">
    <subcellularLocation>
        <location evidence="1">Cytoplasm</location>
    </subcellularLocation>
</comment>
<dbReference type="GO" id="GO:0005737">
    <property type="term" value="C:cytoplasm"/>
    <property type="evidence" value="ECO:0007669"/>
    <property type="project" value="UniProtKB-SubCell"/>
</dbReference>
<dbReference type="InterPro" id="IPR011989">
    <property type="entry name" value="ARM-like"/>
</dbReference>
<gene>
    <name evidence="9" type="ORF">Bhyg_01872</name>
</gene>
<organism evidence="9 10">
    <name type="scientific">Pseudolycoriella hygida</name>
    <dbReference type="NCBI Taxonomy" id="35572"/>
    <lineage>
        <taxon>Eukaryota</taxon>
        <taxon>Metazoa</taxon>
        <taxon>Ecdysozoa</taxon>
        <taxon>Arthropoda</taxon>
        <taxon>Hexapoda</taxon>
        <taxon>Insecta</taxon>
        <taxon>Pterygota</taxon>
        <taxon>Neoptera</taxon>
        <taxon>Endopterygota</taxon>
        <taxon>Diptera</taxon>
        <taxon>Nematocera</taxon>
        <taxon>Sciaroidea</taxon>
        <taxon>Sciaridae</taxon>
        <taxon>Pseudolycoriella</taxon>
    </lineage>
</organism>
<dbReference type="Gene3D" id="1.25.10.10">
    <property type="entry name" value="Leucine-rich Repeat Variant"/>
    <property type="match status" value="2"/>
</dbReference>
<dbReference type="Pfam" id="PF23731">
    <property type="entry name" value="ARM_ECM29_C"/>
    <property type="match status" value="1"/>
</dbReference>
<dbReference type="GO" id="GO:0060090">
    <property type="term" value="F:molecular adaptor activity"/>
    <property type="evidence" value="ECO:0007669"/>
    <property type="project" value="InterPro"/>
</dbReference>
<dbReference type="Pfam" id="PF23702">
    <property type="entry name" value="ARM_ECM29"/>
    <property type="match status" value="1"/>
</dbReference>
<evidence type="ECO:0000313" key="9">
    <source>
        <dbReference type="EMBL" id="KAJ6646659.1"/>
    </source>
</evidence>
<dbReference type="Pfam" id="PF24492">
    <property type="entry name" value="HEAT_ECM29"/>
    <property type="match status" value="1"/>
</dbReference>
<comment type="caution">
    <text evidence="9">The sequence shown here is derived from an EMBL/GenBank/DDBJ whole genome shotgun (WGS) entry which is preliminary data.</text>
</comment>
<keyword evidence="3" id="KW-0677">Repeat</keyword>
<keyword evidence="10" id="KW-1185">Reference proteome</keyword>
<dbReference type="GO" id="GO:0043248">
    <property type="term" value="P:proteasome assembly"/>
    <property type="evidence" value="ECO:0007669"/>
    <property type="project" value="InterPro"/>
</dbReference>
<evidence type="ECO:0000259" key="7">
    <source>
        <dbReference type="Pfam" id="PF23702"/>
    </source>
</evidence>
<evidence type="ECO:0000256" key="3">
    <source>
        <dbReference type="ARBA" id="ARBA00022737"/>
    </source>
</evidence>
<feature type="repeat" description="HEAT" evidence="5">
    <location>
        <begin position="1536"/>
        <end position="1569"/>
    </location>
</feature>
<evidence type="ECO:0000256" key="1">
    <source>
        <dbReference type="ARBA" id="ARBA00004496"/>
    </source>
</evidence>
<feature type="domain" description="Proteasome adapter and scaffold protein ECM29 HEAT-repeat" evidence="8">
    <location>
        <begin position="1301"/>
        <end position="1462"/>
    </location>
</feature>
<feature type="domain" description="Proteasome component Ecm29 N-terminal" evidence="6">
    <location>
        <begin position="8"/>
        <end position="491"/>
    </location>
</feature>
<dbReference type="GO" id="GO:0000502">
    <property type="term" value="C:proteasome complex"/>
    <property type="evidence" value="ECO:0007669"/>
    <property type="project" value="UniProtKB-KW"/>
</dbReference>
<dbReference type="EMBL" id="WJQU01000001">
    <property type="protein sequence ID" value="KAJ6646659.1"/>
    <property type="molecule type" value="Genomic_DNA"/>
</dbReference>
<dbReference type="GO" id="GO:0005634">
    <property type="term" value="C:nucleus"/>
    <property type="evidence" value="ECO:0007669"/>
    <property type="project" value="TreeGrafter"/>
</dbReference>
<dbReference type="InterPro" id="IPR055444">
    <property type="entry name" value="ARM_ECM29"/>
</dbReference>
<dbReference type="InterPro" id="IPR016024">
    <property type="entry name" value="ARM-type_fold"/>
</dbReference>
<name>A0A9Q0S666_9DIPT</name>
<accession>A0A9Q0S666</accession>
<dbReference type="InterPro" id="IPR024372">
    <property type="entry name" value="Ecm29_N"/>
</dbReference>
<dbReference type="PROSITE" id="PS50077">
    <property type="entry name" value="HEAT_REPEAT"/>
    <property type="match status" value="1"/>
</dbReference>
<evidence type="ECO:0000313" key="10">
    <source>
        <dbReference type="Proteomes" id="UP001151699"/>
    </source>
</evidence>
<dbReference type="Proteomes" id="UP001151699">
    <property type="component" value="Chromosome A"/>
</dbReference>
<dbReference type="PANTHER" id="PTHR23346">
    <property type="entry name" value="TRANSLATIONAL ACTIVATOR GCN1-RELATED"/>
    <property type="match status" value="1"/>
</dbReference>
<dbReference type="GO" id="GO:0036503">
    <property type="term" value="P:ERAD pathway"/>
    <property type="evidence" value="ECO:0007669"/>
    <property type="project" value="TreeGrafter"/>
</dbReference>
<protein>
    <submittedName>
        <fullName evidence="9">Proteasome-associated protein ECM29 like</fullName>
    </submittedName>
</protein>
<evidence type="ECO:0000259" key="6">
    <source>
        <dbReference type="Pfam" id="PF13001"/>
    </source>
</evidence>
<sequence>MEQEIELLERVLFRLGTSETDEQLENAVTKFLTPVLLKIMSPNETVRCKVMEVLTHVNKRLKSRPLIQLPVEQLLIQYNTTDSSFLHNFSIIYITMGFPRLSVEKQTELTPTLLNCLEGKPEVHQDKLLMLVLPLLGAIKIPEDPEKRGTLLGLADKPLTKKQLINLLQDVMLLPYGVTSEGEVPPGMSPYSFKRVIANNWKAEELEQLKKGICRFICASVFPDADIVTLLVLASADTRFSVATPAIAELSKVNSSLDWTDPNLSAPFYSLFLGNASKIADRKTTGCSARVRQKLLQYLLKSRGKGINTVRGIQVIFEALFGENTNQKCKVLSLQFTENLIKDGASDLIKKISKVILTGVTKLIGTQSAEPFDVQNSAYCVIAQLARNTPDCFNKDLQLIVSYFDHLLGAPPELHGSIREALIAIAPAFSWTYEFKDTTDKFTPNANQSLLLAMLAEHVESKLAIVANVVSVFLTTCFPEHFVPARYLLLLIAGERSSLRESIISYLYGVTRTDHINYSYISSIEHAELDPDQDSDKSKLSPEQRRVVLPSFKEMVNYVYEQMDKRAASSSQKHVYGKVTLSCSYETYTEILDYLRLCLWFSAGVKAAPGCPKSSRKVVDYISNKLSNSMEIKNYLALVKRILLAKRGKVELECLYDLLNASPDAFVADCLDLKDSFTLGLKDVSDLTRVLVAQSQGILMAYGNNDAEFNTEVRESLATLSQKTLEHRHGIILMLSHAFQRRIKHLKSQSDFDEKKLLNWEELKQFIILLGTLLSEQQSLLVSAAIKGISLIGASTILPLADSDSPPTTAGTEAMEVEHSDCVISKTSLMSTIFRLVKSAHTKAKLREDAAVCLGYLAVGDGKYFAEKNLKLFIELVKLSKDTALNIAIAQGIVLTIAGEENVNDDESANSENPFCDDKMFNDFLNGVIGYVTDPNPCSRNSTSIWLLALVKNFSKRSPIYSRKQILQFAFTELLSDDSEFIQDVASRGLGLVFSLSDPGSQTDLANSLLDQLIGGRRQVKQVNEDSQIFEEGVLGKTPMGGNITTYKELCSLASDLNQPEMIYKFMQLANHNAAWNSKLGAAFGLKSISKGAKEQMQPFLGKIVPRLFRYKYDPTPKIQNSMISIWDSIVSDSKETVEKYYWEIFDELTSNLTHVEWRVRIACCLAVRDLIKQPAGLKLKCEDRALAANKMEVDSTDEASKMETDEVNVPEPEIAKLWAQLFRVMDDVHEGTRLAAEGTAKALSKICVVAASGNGKSAQTIASSILPLILETGVTHTVPEIRKLSMKTLSELIDSSGRILKDHLHTLVPCLLKATGELEVPKLSYLSTRLGANIEAQEAVDSLRAEAAKQHHSMETLVKCIQHISYDSLEKMTPEVVELMKSTVNLGTKIACAHFVCLITVRFNNEMTPLVSKYLSVCFSGLKDRNTIVRKYNASAIGHLIGLAKEQSIVRLFAKLTEFYFENQSNKGVPYAISAINKRHQDILKDYPSHILPLIFFAMHEEIDEENRSNVELWKELWLEVSPGDGGIRMNLESIIPMLEKSLEDQSWLIKAQAANSIATIASRLGTNLGHVERERLISCLLANISGRTFQGKERLLQALSSLCKDLKKTESSSYNNIIDAIMKECRKEEPLYRTHAIKAIGDILEQLGEDRFEEIYNMIWYLMDKKDLAAVTGDDEDKNLSADERNKRAMVVINLKETVCETLGKAWPNEEKTQEKYQLMFVEQCVRSLQNNTRPVQLSVLVALGKFLERLKILEVPSCDQSQEKKMKVDGTDGLLKICQDVLSAVVYVAGIPHTGLKKEALNIILILVKRLIDIKSQTELSMVKKTFEEILVTLQKDQNPEIKCRINDIDDKLKSI</sequence>
<keyword evidence="4 9" id="KW-0647">Proteasome</keyword>
<evidence type="ECO:0000259" key="8">
    <source>
        <dbReference type="Pfam" id="PF24492"/>
    </source>
</evidence>
<feature type="domain" description="ECM29 ARM-like repeats" evidence="7">
    <location>
        <begin position="622"/>
        <end position="790"/>
    </location>
</feature>
<proteinExistence type="predicted"/>
<evidence type="ECO:0000256" key="5">
    <source>
        <dbReference type="PROSITE-ProRule" id="PRU00103"/>
    </source>
</evidence>
<dbReference type="PANTHER" id="PTHR23346:SF19">
    <property type="entry name" value="PROTEASOME ADAPTER AND SCAFFOLD PROTEIN ECM29"/>
    <property type="match status" value="1"/>
</dbReference>